<name>A0A100YTZ3_TRASO</name>
<evidence type="ECO:0000313" key="5">
    <source>
        <dbReference type="Proteomes" id="UP000054078"/>
    </source>
</evidence>
<dbReference type="AlphaFoldDB" id="A0A100YTZ3"/>
<organism evidence="4 5">
    <name type="scientific">Tractidigestivibacter scatoligenes</name>
    <name type="common">Olsenella scatoligenes</name>
    <dbReference type="NCBI Taxonomy" id="1299998"/>
    <lineage>
        <taxon>Bacteria</taxon>
        <taxon>Bacillati</taxon>
        <taxon>Actinomycetota</taxon>
        <taxon>Coriobacteriia</taxon>
        <taxon>Coriobacteriales</taxon>
        <taxon>Atopobiaceae</taxon>
        <taxon>Tractidigestivibacter</taxon>
    </lineage>
</organism>
<evidence type="ECO:0000313" key="4">
    <source>
        <dbReference type="EMBL" id="KUH57653.1"/>
    </source>
</evidence>
<dbReference type="Gene3D" id="3.40.50.1110">
    <property type="entry name" value="SGNH hydrolase"/>
    <property type="match status" value="1"/>
</dbReference>
<reference evidence="4 5" key="1">
    <citation type="submission" date="2015-12" db="EMBL/GenBank/DDBJ databases">
        <title>Draft Genome Sequence of Olsenella scatoligenes SK9K4T; a Producer of 3-Methylindole- (skatole) and 4-Methylphenol- (p-cresol) Isolated from Pig Feces.</title>
        <authorList>
            <person name="Li X."/>
            <person name="Borg B."/>
            <person name="Canibe N."/>
        </authorList>
    </citation>
    <scope>NUCLEOTIDE SEQUENCE [LARGE SCALE GENOMIC DNA]</scope>
    <source>
        <strain evidence="4 5">SK9K4</strain>
    </source>
</reference>
<dbReference type="STRING" id="1299998.AUL39_10080"/>
<dbReference type="SUPFAM" id="SSF52266">
    <property type="entry name" value="SGNH hydrolase"/>
    <property type="match status" value="1"/>
</dbReference>
<accession>A0A100YTZ3</accession>
<sequence>MLVKRLGIVAIAAVLVASLAGCRQFPTNDETSSDAVGGDAQAESDLDWRYYPGTSDDDTREIVCWGDSMTQGVGADTDEGALVSLADRELYDTSYQSYPQVLSQLTGLDTYNFGVAGATSAEIAAMQGGLTWEELEAAEQSVEVADADDANAADDAGANDADDDADADDADDQPVSHIDPDVIEEGEQHTGDILVLEIGSNGGWNNDYQVLIDQYRAMIERSGCEDYLILGDTDDPGTSVGDTSQVPFTEDYAPRETNWEAALREAFGDHFINMRVFLIKHGLEISGLTPTEEDVADARLGCISKQLRSDWTHLNARGYFAKAVAVYQRGVKLGYWSPGEGSIDVAKPQRHQANGASAD</sequence>
<feature type="domain" description="SGNH hydrolase-type esterase" evidence="3">
    <location>
        <begin position="64"/>
        <end position="319"/>
    </location>
</feature>
<keyword evidence="5" id="KW-1185">Reference proteome</keyword>
<evidence type="ECO:0000256" key="2">
    <source>
        <dbReference type="SAM" id="SignalP"/>
    </source>
</evidence>
<dbReference type="InterPro" id="IPR013830">
    <property type="entry name" value="SGNH_hydro"/>
</dbReference>
<feature type="region of interest" description="Disordered" evidence="1">
    <location>
        <begin position="152"/>
        <end position="178"/>
    </location>
</feature>
<proteinExistence type="predicted"/>
<comment type="caution">
    <text evidence="4">The sequence shown here is derived from an EMBL/GenBank/DDBJ whole genome shotgun (WGS) entry which is preliminary data.</text>
</comment>
<evidence type="ECO:0000259" key="3">
    <source>
        <dbReference type="Pfam" id="PF13472"/>
    </source>
</evidence>
<dbReference type="InterPro" id="IPR036514">
    <property type="entry name" value="SGNH_hydro_sf"/>
</dbReference>
<keyword evidence="2" id="KW-0732">Signal</keyword>
<feature type="signal peptide" evidence="2">
    <location>
        <begin position="1"/>
        <end position="20"/>
    </location>
</feature>
<gene>
    <name evidence="4" type="ORF">AUL39_10080</name>
</gene>
<dbReference type="Proteomes" id="UP000054078">
    <property type="component" value="Unassembled WGS sequence"/>
</dbReference>
<dbReference type="Pfam" id="PF13472">
    <property type="entry name" value="Lipase_GDSL_2"/>
    <property type="match status" value="1"/>
</dbReference>
<evidence type="ECO:0000256" key="1">
    <source>
        <dbReference type="SAM" id="MobiDB-lite"/>
    </source>
</evidence>
<feature type="chain" id="PRO_5039264610" description="SGNH hydrolase-type esterase domain-containing protein" evidence="2">
    <location>
        <begin position="21"/>
        <end position="359"/>
    </location>
</feature>
<dbReference type="PROSITE" id="PS51257">
    <property type="entry name" value="PROKAR_LIPOPROTEIN"/>
    <property type="match status" value="1"/>
</dbReference>
<dbReference type="EMBL" id="LOJF01000012">
    <property type="protein sequence ID" value="KUH57653.1"/>
    <property type="molecule type" value="Genomic_DNA"/>
</dbReference>
<protein>
    <recommendedName>
        <fullName evidence="3">SGNH hydrolase-type esterase domain-containing protein</fullName>
    </recommendedName>
</protein>
<feature type="compositionally biased region" description="Acidic residues" evidence="1">
    <location>
        <begin position="160"/>
        <end position="172"/>
    </location>
</feature>